<feature type="signal peptide" evidence="1">
    <location>
        <begin position="1"/>
        <end position="19"/>
    </location>
</feature>
<evidence type="ECO:0000313" key="4">
    <source>
        <dbReference type="Proteomes" id="UP001597380"/>
    </source>
</evidence>
<name>A0ABW4XP05_9GAMM</name>
<accession>A0ABW4XP05</accession>
<dbReference type="EMBL" id="JBHUHT010000012">
    <property type="protein sequence ID" value="MFD2096584.1"/>
    <property type="molecule type" value="Genomic_DNA"/>
</dbReference>
<comment type="caution">
    <text evidence="3">The sequence shown here is derived from an EMBL/GenBank/DDBJ whole genome shotgun (WGS) entry which is preliminary data.</text>
</comment>
<organism evidence="3 4">
    <name type="scientific">Corallincola platygyrae</name>
    <dbReference type="NCBI Taxonomy" id="1193278"/>
    <lineage>
        <taxon>Bacteria</taxon>
        <taxon>Pseudomonadati</taxon>
        <taxon>Pseudomonadota</taxon>
        <taxon>Gammaproteobacteria</taxon>
        <taxon>Alteromonadales</taxon>
        <taxon>Psychromonadaceae</taxon>
        <taxon>Corallincola</taxon>
    </lineage>
</organism>
<dbReference type="Gene3D" id="2.60.120.200">
    <property type="match status" value="1"/>
</dbReference>
<evidence type="ECO:0000259" key="2">
    <source>
        <dbReference type="Pfam" id="PF21294"/>
    </source>
</evidence>
<feature type="domain" description="Polysaccharide lyase 14" evidence="2">
    <location>
        <begin position="77"/>
        <end position="251"/>
    </location>
</feature>
<proteinExistence type="predicted"/>
<keyword evidence="1" id="KW-0732">Signal</keyword>
<keyword evidence="4" id="KW-1185">Reference proteome</keyword>
<dbReference type="InterPro" id="IPR048958">
    <property type="entry name" value="Polysacc_lyase_14"/>
</dbReference>
<keyword evidence="3" id="KW-0456">Lyase</keyword>
<reference evidence="4" key="1">
    <citation type="journal article" date="2019" name="Int. J. Syst. Evol. Microbiol.">
        <title>The Global Catalogue of Microorganisms (GCM) 10K type strain sequencing project: providing services to taxonomists for standard genome sequencing and annotation.</title>
        <authorList>
            <consortium name="The Broad Institute Genomics Platform"/>
            <consortium name="The Broad Institute Genome Sequencing Center for Infectious Disease"/>
            <person name="Wu L."/>
            <person name="Ma J."/>
        </authorList>
    </citation>
    <scope>NUCLEOTIDE SEQUENCE [LARGE SCALE GENOMIC DNA]</scope>
    <source>
        <strain evidence="4">CGMCC 1.10992</strain>
    </source>
</reference>
<evidence type="ECO:0000256" key="1">
    <source>
        <dbReference type="SAM" id="SignalP"/>
    </source>
</evidence>
<evidence type="ECO:0000313" key="3">
    <source>
        <dbReference type="EMBL" id="MFD2096584.1"/>
    </source>
</evidence>
<gene>
    <name evidence="3" type="ORF">ACFSJ3_11370</name>
</gene>
<dbReference type="PANTHER" id="PTHR40124">
    <property type="match status" value="1"/>
</dbReference>
<dbReference type="Pfam" id="PF21294">
    <property type="entry name" value="Polysacc_lyase_14"/>
    <property type="match status" value="1"/>
</dbReference>
<dbReference type="Proteomes" id="UP001597380">
    <property type="component" value="Unassembled WGS sequence"/>
</dbReference>
<feature type="chain" id="PRO_5046322781" evidence="1">
    <location>
        <begin position="20"/>
        <end position="264"/>
    </location>
</feature>
<sequence length="264" mass="29409">MLLRSSIFLLLIAAVPAEAVELYTCSTRWLPDNNELKFLGAAEDAMSIGIADDGSEAIQRAVVKGPNDIAQVKLHLFNKRLDAARITFEIFLPHEFGFSVAGHKLPLGFWGGRSDSMCMAGGCPVSQQDGFSVRLTNDAGAVNLYSYHLNRGTQVELSGSQYGKVFHSGVNLPLGEWVSVSVVVKLNRPGYFNGEIWLYLAGEEVLHQTGLLFRNTWDWWIRGPLLTDLWGGNIYLWGSQSPKDQKMWYRDYTIESLSTKPSCD</sequence>
<dbReference type="RefSeq" id="WP_345339027.1">
    <property type="nucleotide sequence ID" value="NZ_BAABLI010000008.1"/>
</dbReference>
<dbReference type="PANTHER" id="PTHR40124:SF1">
    <property type="entry name" value="DISAGGREGATASE RELATED REPEAT PROTEIN"/>
    <property type="match status" value="1"/>
</dbReference>
<protein>
    <submittedName>
        <fullName evidence="3">Polysaccharide lyase</fullName>
    </submittedName>
</protein>
<dbReference type="GO" id="GO:0016829">
    <property type="term" value="F:lyase activity"/>
    <property type="evidence" value="ECO:0007669"/>
    <property type="project" value="UniProtKB-KW"/>
</dbReference>